<dbReference type="Proteomes" id="UP000014463">
    <property type="component" value="Unassembled WGS sequence"/>
</dbReference>
<reference evidence="1 2" key="1">
    <citation type="journal article" date="2013" name="Genome Announc.">
        <title>Draft genome sequence of the moderately halophilic gammaproteobacterium Halomonas anticariensis FP35.</title>
        <authorList>
            <person name="Tahrioui A."/>
            <person name="Quesada E."/>
            <person name="Llamas I."/>
        </authorList>
    </citation>
    <scope>NUCLEOTIDE SEQUENCE [LARGE SCALE GENOMIC DNA]</scope>
    <source>
        <strain evidence="2">DSM 16096 / CECT 5854 / LMG 22089 / FP35</strain>
    </source>
</reference>
<evidence type="ECO:0000313" key="1">
    <source>
        <dbReference type="EMBL" id="EPC04141.1"/>
    </source>
</evidence>
<keyword evidence="2" id="KW-1185">Reference proteome</keyword>
<comment type="caution">
    <text evidence="1">The sequence shown here is derived from an EMBL/GenBank/DDBJ whole genome shotgun (WGS) entry which is preliminary data.</text>
</comment>
<protein>
    <submittedName>
        <fullName evidence="1">Uncharacterized protein</fullName>
    </submittedName>
</protein>
<organism evidence="1 2">
    <name type="scientific">Litchfieldella anticariensis (strain DSM 16096 / CECT 5854 / CIP 108499 / LMG 22089 / FP35)</name>
    <name type="common">Halomonas anticariensis</name>
    <dbReference type="NCBI Taxonomy" id="1121939"/>
    <lineage>
        <taxon>Bacteria</taxon>
        <taxon>Pseudomonadati</taxon>
        <taxon>Pseudomonadota</taxon>
        <taxon>Gammaproteobacteria</taxon>
        <taxon>Oceanospirillales</taxon>
        <taxon>Halomonadaceae</taxon>
        <taxon>Litchfieldella</taxon>
    </lineage>
</organism>
<dbReference type="EMBL" id="ASTJ01000011">
    <property type="protein sequence ID" value="EPC04141.1"/>
    <property type="molecule type" value="Genomic_DNA"/>
</dbReference>
<name>S2LHK9_LITA3</name>
<sequence length="46" mass="5337">MSSNILADRCTNLIEPEYIPIGSDIDLFLVFFRYSYVSISCRTIFL</sequence>
<dbReference type="STRING" id="1121939.L861_02180"/>
<dbReference type="AlphaFoldDB" id="S2LHK9"/>
<proteinExistence type="predicted"/>
<accession>S2LHK9</accession>
<evidence type="ECO:0000313" key="2">
    <source>
        <dbReference type="Proteomes" id="UP000014463"/>
    </source>
</evidence>
<gene>
    <name evidence="1" type="ORF">L861_02180</name>
</gene>